<dbReference type="InterPro" id="IPR005467">
    <property type="entry name" value="His_kinase_dom"/>
</dbReference>
<accession>A0A3D3R0H8</accession>
<dbReference type="PROSITE" id="PS50112">
    <property type="entry name" value="PAS"/>
    <property type="match status" value="3"/>
</dbReference>
<evidence type="ECO:0000256" key="3">
    <source>
        <dbReference type="ARBA" id="ARBA00022553"/>
    </source>
</evidence>
<evidence type="ECO:0000256" key="4">
    <source>
        <dbReference type="ARBA" id="ARBA00022679"/>
    </source>
</evidence>
<keyword evidence="8" id="KW-0472">Membrane</keyword>
<dbReference type="CDD" id="cd17546">
    <property type="entry name" value="REC_hyHK_CKI1_RcsC-like"/>
    <property type="match status" value="1"/>
</dbReference>
<evidence type="ECO:0000256" key="1">
    <source>
        <dbReference type="ARBA" id="ARBA00000085"/>
    </source>
</evidence>
<proteinExistence type="predicted"/>
<dbReference type="SMART" id="SM00448">
    <property type="entry name" value="REC"/>
    <property type="match status" value="1"/>
</dbReference>
<dbReference type="PROSITE" id="PS50113">
    <property type="entry name" value="PAC"/>
    <property type="match status" value="4"/>
</dbReference>
<gene>
    <name evidence="13" type="ORF">DIT97_04565</name>
</gene>
<feature type="domain" description="Histidine kinase" evidence="9">
    <location>
        <begin position="790"/>
        <end position="1015"/>
    </location>
</feature>
<dbReference type="Pfam" id="PF08447">
    <property type="entry name" value="PAS_3"/>
    <property type="match status" value="1"/>
</dbReference>
<dbReference type="InterPro" id="IPR036097">
    <property type="entry name" value="HisK_dim/P_sf"/>
</dbReference>
<dbReference type="InterPro" id="IPR036890">
    <property type="entry name" value="HATPase_C_sf"/>
</dbReference>
<feature type="modified residue" description="4-aspartylphosphate" evidence="7">
    <location>
        <position position="1103"/>
    </location>
</feature>
<dbReference type="NCBIfam" id="TIGR00229">
    <property type="entry name" value="sensory_box"/>
    <property type="match status" value="3"/>
</dbReference>
<dbReference type="CDD" id="cd16922">
    <property type="entry name" value="HATPase_EvgS-ArcB-TorS-like"/>
    <property type="match status" value="1"/>
</dbReference>
<evidence type="ECO:0000259" key="11">
    <source>
        <dbReference type="PROSITE" id="PS50112"/>
    </source>
</evidence>
<feature type="domain" description="PAC" evidence="12">
    <location>
        <begin position="466"/>
        <end position="518"/>
    </location>
</feature>
<evidence type="ECO:0000256" key="2">
    <source>
        <dbReference type="ARBA" id="ARBA00012438"/>
    </source>
</evidence>
<dbReference type="PRINTS" id="PR00344">
    <property type="entry name" value="BCTRLSENSOR"/>
</dbReference>
<dbReference type="PROSITE" id="PS50110">
    <property type="entry name" value="RESPONSE_REGULATORY"/>
    <property type="match status" value="1"/>
</dbReference>
<dbReference type="Gene3D" id="1.10.287.130">
    <property type="match status" value="1"/>
</dbReference>
<evidence type="ECO:0000256" key="7">
    <source>
        <dbReference type="PROSITE-ProRule" id="PRU00169"/>
    </source>
</evidence>
<dbReference type="SMART" id="SM00387">
    <property type="entry name" value="HATPase_c"/>
    <property type="match status" value="1"/>
</dbReference>
<dbReference type="SMART" id="SM00086">
    <property type="entry name" value="PAC"/>
    <property type="match status" value="4"/>
</dbReference>
<dbReference type="Pfam" id="PF02518">
    <property type="entry name" value="HATPase_c"/>
    <property type="match status" value="1"/>
</dbReference>
<evidence type="ECO:0000313" key="14">
    <source>
        <dbReference type="Proteomes" id="UP000263642"/>
    </source>
</evidence>
<dbReference type="Pfam" id="PF00512">
    <property type="entry name" value="HisKA"/>
    <property type="match status" value="1"/>
</dbReference>
<dbReference type="InterPro" id="IPR001610">
    <property type="entry name" value="PAC"/>
</dbReference>
<dbReference type="InterPro" id="IPR035965">
    <property type="entry name" value="PAS-like_dom_sf"/>
</dbReference>
<evidence type="ECO:0000313" key="13">
    <source>
        <dbReference type="EMBL" id="HCO22354.1"/>
    </source>
</evidence>
<dbReference type="Pfam" id="PF08448">
    <property type="entry name" value="PAS_4"/>
    <property type="match status" value="1"/>
</dbReference>
<dbReference type="CDD" id="cd00082">
    <property type="entry name" value="HisKA"/>
    <property type="match status" value="1"/>
</dbReference>
<organism evidence="13 14">
    <name type="scientific">Gimesia maris</name>
    <dbReference type="NCBI Taxonomy" id="122"/>
    <lineage>
        <taxon>Bacteria</taxon>
        <taxon>Pseudomonadati</taxon>
        <taxon>Planctomycetota</taxon>
        <taxon>Planctomycetia</taxon>
        <taxon>Planctomycetales</taxon>
        <taxon>Planctomycetaceae</taxon>
        <taxon>Gimesia</taxon>
    </lineage>
</organism>
<keyword evidence="6" id="KW-0902">Two-component regulatory system</keyword>
<dbReference type="SUPFAM" id="SSF55785">
    <property type="entry name" value="PYP-like sensor domain (PAS domain)"/>
    <property type="match status" value="4"/>
</dbReference>
<dbReference type="InterPro" id="IPR004358">
    <property type="entry name" value="Sig_transdc_His_kin-like_C"/>
</dbReference>
<name>A0A3D3R0H8_9PLAN</name>
<dbReference type="PANTHER" id="PTHR45339:SF1">
    <property type="entry name" value="HYBRID SIGNAL TRANSDUCTION HISTIDINE KINASE J"/>
    <property type="match status" value="1"/>
</dbReference>
<reference evidence="13 14" key="1">
    <citation type="journal article" date="2018" name="Nat. Biotechnol.">
        <title>A standardized bacterial taxonomy based on genome phylogeny substantially revises the tree of life.</title>
        <authorList>
            <person name="Parks D.H."/>
            <person name="Chuvochina M."/>
            <person name="Waite D.W."/>
            <person name="Rinke C."/>
            <person name="Skarshewski A."/>
            <person name="Chaumeil P.A."/>
            <person name="Hugenholtz P."/>
        </authorList>
    </citation>
    <scope>NUCLEOTIDE SEQUENCE [LARGE SCALE GENOMIC DNA]</scope>
    <source>
        <strain evidence="13">UBA9375</strain>
    </source>
</reference>
<feature type="domain" description="PAC" evidence="12">
    <location>
        <begin position="318"/>
        <end position="369"/>
    </location>
</feature>
<comment type="catalytic activity">
    <reaction evidence="1">
        <text>ATP + protein L-histidine = ADP + protein N-phospho-L-histidine.</text>
        <dbReference type="EC" id="2.7.13.3"/>
    </reaction>
</comment>
<dbReference type="InterPro" id="IPR001789">
    <property type="entry name" value="Sig_transdc_resp-reg_receiver"/>
</dbReference>
<dbReference type="AlphaFoldDB" id="A0A3D3R0H8"/>
<keyword evidence="8" id="KW-0812">Transmembrane</keyword>
<dbReference type="SUPFAM" id="SSF47384">
    <property type="entry name" value="Homodimeric domain of signal transducing histidine kinase"/>
    <property type="match status" value="1"/>
</dbReference>
<dbReference type="InterPro" id="IPR003594">
    <property type="entry name" value="HATPase_dom"/>
</dbReference>
<dbReference type="Proteomes" id="UP000263642">
    <property type="component" value="Unassembled WGS sequence"/>
</dbReference>
<dbReference type="InterPro" id="IPR011006">
    <property type="entry name" value="CheY-like_superfamily"/>
</dbReference>
<dbReference type="SMART" id="SM00091">
    <property type="entry name" value="PAS"/>
    <property type="match status" value="3"/>
</dbReference>
<dbReference type="InterPro" id="IPR003661">
    <property type="entry name" value="HisK_dim/P_dom"/>
</dbReference>
<dbReference type="FunFam" id="3.30.565.10:FF:000010">
    <property type="entry name" value="Sensor histidine kinase RcsC"/>
    <property type="match status" value="1"/>
</dbReference>
<dbReference type="PROSITE" id="PS50109">
    <property type="entry name" value="HIS_KIN"/>
    <property type="match status" value="1"/>
</dbReference>
<comment type="caution">
    <text evidence="13">The sequence shown here is derived from an EMBL/GenBank/DDBJ whole genome shotgun (WGS) entry which is preliminary data.</text>
</comment>
<dbReference type="GO" id="GO:0000155">
    <property type="term" value="F:phosphorelay sensor kinase activity"/>
    <property type="evidence" value="ECO:0007669"/>
    <property type="project" value="InterPro"/>
</dbReference>
<dbReference type="Pfam" id="PF00072">
    <property type="entry name" value="Response_reg"/>
    <property type="match status" value="1"/>
</dbReference>
<dbReference type="InterPro" id="IPR013655">
    <property type="entry name" value="PAS_fold_3"/>
</dbReference>
<feature type="domain" description="PAS" evidence="11">
    <location>
        <begin position="673"/>
        <end position="712"/>
    </location>
</feature>
<dbReference type="SUPFAM" id="SSF55874">
    <property type="entry name" value="ATPase domain of HSP90 chaperone/DNA topoisomerase II/histidine kinase"/>
    <property type="match status" value="1"/>
</dbReference>
<feature type="domain" description="PAC" evidence="12">
    <location>
        <begin position="727"/>
        <end position="779"/>
    </location>
</feature>
<dbReference type="Pfam" id="PF13426">
    <property type="entry name" value="PAS_9"/>
    <property type="match status" value="2"/>
</dbReference>
<evidence type="ECO:0000259" key="12">
    <source>
        <dbReference type="PROSITE" id="PS50113"/>
    </source>
</evidence>
<dbReference type="Gene3D" id="3.30.450.20">
    <property type="entry name" value="PAS domain"/>
    <property type="match status" value="4"/>
</dbReference>
<feature type="domain" description="PAS" evidence="11">
    <location>
        <begin position="519"/>
        <end position="559"/>
    </location>
</feature>
<dbReference type="SUPFAM" id="SSF52172">
    <property type="entry name" value="CheY-like"/>
    <property type="match status" value="1"/>
</dbReference>
<dbReference type="Gene3D" id="3.40.50.2300">
    <property type="match status" value="1"/>
</dbReference>
<evidence type="ECO:0000259" key="9">
    <source>
        <dbReference type="PROSITE" id="PS50109"/>
    </source>
</evidence>
<evidence type="ECO:0000256" key="5">
    <source>
        <dbReference type="ARBA" id="ARBA00022777"/>
    </source>
</evidence>
<sequence>MDSYSPKLTQDRFRRSMHTGYRISQILSSRSMRAAIFSIFLLMLGAVLCSYVISNYKRFETSRFEQIHSVGSQQVVLNRITQNVIQLAKDPENESSYSQLDSDLTRFSHQHEELLQAEPSRQASREILTSQISPLVLQLTGKVARVLSGSQHANTVLRTILIEEKHLISFWAQYQSALISEHQLLVQRDQNQQAVIISLIWIGTGSLIFFIWRYIGNCNLYRHRFFSGSEVSDHPAELESSAESELLLSKVGEIGKIGGWHLNLKTQELFWTAETCAIHEVEPDFKPTLENAIEFYTPDARPQIQNAVKQAIKTGQPWDLKLPFITAKGRHIWVRAQGELEYQNNEPVRLVGAFQDITREKQLEAEFLLLQDHEYASRARLEGIIRSATEVSIITTDPEGIITLFSPGAERLLGYSAKEMIGLKTPSVIHLTEELQQRSHELSATLGRKIENFEVFVALAKEGGFDKREWTYVCKDGSHRAVELTVTAIHDQQNQIEGYLGVAIDITEKKRQQDRLQETNERIRHLIDALPAAAYTCDNSGLITYYNQAAVDFWGRKPELNSSADRFCGSFKLFSTEGVSIPHDECWMAVALRDSRIIHGKEIVVECEDGSRKTALAHASPLLNTEGEITGAVNVLVDISERITLEKSLRETTARLELCLKVLDQHAIVAETELNGVIRHVNDMFCKVSGYEREETIGQTHRIVNSGLHPKEFWQNVFKTISTVGMWQGEICNRRKNGALYWLDTTIAAMKDGEGKATGYLAIRNDITELRLAQEAALAASHSKSEFLANMSHEIRTPLTAILGFAELLRNDHEFASSAGKREQAVKTIQEAGNHLLTVINDILDLSKIEAGKVEIEKTSTQLFNILDHIESLLRPPAIEKGVELVTRIETPLPDLIETDSTRLRQILMNLVGNAVKFTDKGRIQIKVKFLEENESRFLKFEIEDSGPGMSDRQAAKMFMAFSQADTSVTRQHGGTGLGLVISRKLARLMGGDVSLAWTEPGKGTCFRVVLPVCTFPETRYTNSRFQEKHEQTDKKSPTASIKLPAHTRILLAEDGPDNQRLICFLLKKMGAEVDVADNGVIACQKFLEAETAGEPYDLLLTDMQMPEMDGYTLARNFRESGATLPIIALTAHAMSDDRQKCLNAGCDDYLSKPINSRILGQTILHWLIVKAEKKIEPPSPS</sequence>
<dbReference type="InterPro" id="IPR000700">
    <property type="entry name" value="PAS-assoc_C"/>
</dbReference>
<dbReference type="Gene3D" id="3.30.565.10">
    <property type="entry name" value="Histidine kinase-like ATPase, C-terminal domain"/>
    <property type="match status" value="1"/>
</dbReference>
<dbReference type="CDD" id="cd00130">
    <property type="entry name" value="PAS"/>
    <property type="match status" value="2"/>
</dbReference>
<dbReference type="EMBL" id="DQAY01000028">
    <property type="protein sequence ID" value="HCO22354.1"/>
    <property type="molecule type" value="Genomic_DNA"/>
</dbReference>
<keyword evidence="3 7" id="KW-0597">Phosphoprotein</keyword>
<feature type="transmembrane region" description="Helical" evidence="8">
    <location>
        <begin position="34"/>
        <end position="53"/>
    </location>
</feature>
<feature type="domain" description="PAS" evidence="11">
    <location>
        <begin position="377"/>
        <end position="422"/>
    </location>
</feature>
<evidence type="ECO:0000256" key="8">
    <source>
        <dbReference type="SAM" id="Phobius"/>
    </source>
</evidence>
<evidence type="ECO:0000256" key="6">
    <source>
        <dbReference type="ARBA" id="ARBA00023012"/>
    </source>
</evidence>
<protein>
    <recommendedName>
        <fullName evidence="2">histidine kinase</fullName>
        <ecNumber evidence="2">2.7.13.3</ecNumber>
    </recommendedName>
</protein>
<feature type="transmembrane region" description="Helical" evidence="8">
    <location>
        <begin position="194"/>
        <end position="215"/>
    </location>
</feature>
<keyword evidence="5" id="KW-0418">Kinase</keyword>
<dbReference type="SMART" id="SM00388">
    <property type="entry name" value="HisKA"/>
    <property type="match status" value="1"/>
</dbReference>
<keyword evidence="8" id="KW-1133">Transmembrane helix</keyword>
<dbReference type="EC" id="2.7.13.3" evidence="2"/>
<dbReference type="InterPro" id="IPR000014">
    <property type="entry name" value="PAS"/>
</dbReference>
<evidence type="ECO:0000259" key="10">
    <source>
        <dbReference type="PROSITE" id="PS50110"/>
    </source>
</evidence>
<feature type="domain" description="Response regulatory" evidence="10">
    <location>
        <begin position="1049"/>
        <end position="1168"/>
    </location>
</feature>
<dbReference type="InterPro" id="IPR013656">
    <property type="entry name" value="PAS_4"/>
</dbReference>
<dbReference type="FunFam" id="1.10.287.130:FF:000001">
    <property type="entry name" value="Two-component sensor histidine kinase"/>
    <property type="match status" value="1"/>
</dbReference>
<dbReference type="PANTHER" id="PTHR45339">
    <property type="entry name" value="HYBRID SIGNAL TRANSDUCTION HISTIDINE KINASE J"/>
    <property type="match status" value="1"/>
</dbReference>
<feature type="domain" description="PAC" evidence="12">
    <location>
        <begin position="599"/>
        <end position="651"/>
    </location>
</feature>
<keyword evidence="4" id="KW-0808">Transferase</keyword>